<gene>
    <name evidence="1" type="ORF">PABY_03110</name>
</gene>
<protein>
    <submittedName>
        <fullName evidence="1">Uncharacterized protein</fullName>
    </submittedName>
</protein>
<proteinExistence type="predicted"/>
<keyword evidence="2" id="KW-1185">Reference proteome</keyword>
<name>A0ABM8IT61_9CREN</name>
<evidence type="ECO:0000313" key="2">
    <source>
        <dbReference type="Proteomes" id="UP001341135"/>
    </source>
</evidence>
<dbReference type="EMBL" id="AP028907">
    <property type="protein sequence ID" value="BES80744.1"/>
    <property type="molecule type" value="Genomic_DNA"/>
</dbReference>
<sequence>MLRGVKASVTMDTSSEPCSPVLPIIGHGLGPSIQLDTAEARAWAKDRRIAVEPTPSRPARY</sequence>
<evidence type="ECO:0000313" key="1">
    <source>
        <dbReference type="EMBL" id="BES80744.1"/>
    </source>
</evidence>
<dbReference type="Proteomes" id="UP001341135">
    <property type="component" value="Chromosome"/>
</dbReference>
<organism evidence="1 2">
    <name type="scientific">Pyrodictium abyssi</name>
    <dbReference type="NCBI Taxonomy" id="54256"/>
    <lineage>
        <taxon>Archaea</taxon>
        <taxon>Thermoproteota</taxon>
        <taxon>Thermoprotei</taxon>
        <taxon>Desulfurococcales</taxon>
        <taxon>Pyrodictiaceae</taxon>
        <taxon>Pyrodictium</taxon>
    </lineage>
</organism>
<accession>A0ABM8IT61</accession>
<reference evidence="1 2" key="1">
    <citation type="submission" date="2023-09" db="EMBL/GenBank/DDBJ databases">
        <title>Pyrofollis japonicus gen. nov. sp. nov., a novel member of the family Pyrodictiaceae isolated from the Iheya North hydrothermal field.</title>
        <authorList>
            <person name="Miyazaki U."/>
            <person name="Sanari M."/>
            <person name="Tame A."/>
            <person name="Kitajima M."/>
            <person name="Okamoto A."/>
            <person name="Sawayama S."/>
            <person name="Miyazaki J."/>
            <person name="Takai K."/>
            <person name="Nakagawa S."/>
        </authorList>
    </citation>
    <scope>NUCLEOTIDE SEQUENCE [LARGE SCALE GENOMIC DNA]</scope>
    <source>
        <strain evidence="1 2">AV2</strain>
    </source>
</reference>